<reference evidence="1 2" key="1">
    <citation type="journal article" date="2020" name="ISME J.">
        <title>Comparative genomics reveals insights into cyanobacterial evolution and habitat adaptation.</title>
        <authorList>
            <person name="Chen M.Y."/>
            <person name="Teng W.K."/>
            <person name="Zhao L."/>
            <person name="Hu C.X."/>
            <person name="Zhou Y.K."/>
            <person name="Han B.P."/>
            <person name="Song L.R."/>
            <person name="Shu W.S."/>
        </authorList>
    </citation>
    <scope>NUCLEOTIDE SEQUENCE [LARGE SCALE GENOMIC DNA]</scope>
    <source>
        <strain evidence="1 2">FACHB-1050</strain>
    </source>
</reference>
<dbReference type="RefSeq" id="WP_190577560.1">
    <property type="nucleotide sequence ID" value="NZ_CAWPQU010000078.1"/>
</dbReference>
<evidence type="ECO:0000313" key="2">
    <source>
        <dbReference type="Proteomes" id="UP000618445"/>
    </source>
</evidence>
<dbReference type="EMBL" id="JACJQY010000008">
    <property type="protein sequence ID" value="MBD2316674.1"/>
    <property type="molecule type" value="Genomic_DNA"/>
</dbReference>
<comment type="caution">
    <text evidence="1">The sequence shown here is derived from an EMBL/GenBank/DDBJ whole genome shotgun (WGS) entry which is preliminary data.</text>
</comment>
<sequence length="300" mass="30887">MPTTLRTDTFTGFDEDINILATNDYEAPISRTLDLSFLQSDSDGAKFVKAGAVIANIPASDFVRVLPLTTVAAALTTSDSTVTVADAKIFKNSEALVIARPYATLTFAGTVATGNTITLTLQGQALTYTLVGGDTTATLTATSFAAFINAGAASDKVLAIASGAVVYFYSKTGLPYTFATSVTGGGVTSTASAAVMQENVAIASIHASTAINTTTNVITLAASSAVNQPIGAPIGVAVKPSDILGLTVQKLLVASTQTLLDSLTNDVAIYREADIYTSLIPYWDAALNTALPQITPVQRG</sequence>
<gene>
    <name evidence="1" type="ORF">H6G05_07420</name>
</gene>
<protein>
    <submittedName>
        <fullName evidence="1">Uncharacterized protein</fullName>
    </submittedName>
</protein>
<accession>A0ABR8C7N4</accession>
<organism evidence="1 2">
    <name type="scientific">Phormidium tenue FACHB-1050</name>
    <dbReference type="NCBI Taxonomy" id="2692857"/>
    <lineage>
        <taxon>Bacteria</taxon>
        <taxon>Bacillati</taxon>
        <taxon>Cyanobacteriota</taxon>
        <taxon>Cyanophyceae</taxon>
        <taxon>Oscillatoriophycideae</taxon>
        <taxon>Oscillatoriales</taxon>
        <taxon>Oscillatoriaceae</taxon>
        <taxon>Phormidium</taxon>
    </lineage>
</organism>
<proteinExistence type="predicted"/>
<dbReference type="Proteomes" id="UP000618445">
    <property type="component" value="Unassembled WGS sequence"/>
</dbReference>
<evidence type="ECO:0000313" key="1">
    <source>
        <dbReference type="EMBL" id="MBD2316674.1"/>
    </source>
</evidence>
<name>A0ABR8C7N4_9CYAN</name>
<keyword evidence="2" id="KW-1185">Reference proteome</keyword>